<organism evidence="1 2">
    <name type="scientific">Lactiplantibacillus plantarum</name>
    <name type="common">Lactobacillus plantarum</name>
    <dbReference type="NCBI Taxonomy" id="1590"/>
    <lineage>
        <taxon>Bacteria</taxon>
        <taxon>Bacillati</taxon>
        <taxon>Bacillota</taxon>
        <taxon>Bacilli</taxon>
        <taxon>Lactobacillales</taxon>
        <taxon>Lactobacillaceae</taxon>
        <taxon>Lactiplantibacillus</taxon>
    </lineage>
</organism>
<evidence type="ECO:0000313" key="1">
    <source>
        <dbReference type="EMBL" id="ODO60722.1"/>
    </source>
</evidence>
<dbReference type="PATRIC" id="fig|1590.306.peg.668"/>
<comment type="caution">
    <text evidence="1">The sequence shown here is derived from an EMBL/GenBank/DDBJ whole genome shotgun (WGS) entry which is preliminary data.</text>
</comment>
<dbReference type="EMBL" id="MCOL01000001">
    <property type="protein sequence ID" value="ODO60722.1"/>
    <property type="molecule type" value="Genomic_DNA"/>
</dbReference>
<gene>
    <name evidence="1" type="ORF">LPJSA22_00669</name>
</gene>
<name>A0A1E3KPD5_LACPN</name>
<sequence>MPIVDQDFYNNVYFGETVPANIKFERLEIRAEEMVNQYANYYFDSHSLDDLPLDADQINVKKAVCAQIEWFIDSGGVEELANAKQSAKGISHVTIGKFSYEKSAPATLPRGTAQRSNAAINYLRPTGLLYRGVH</sequence>
<evidence type="ECO:0000313" key="2">
    <source>
        <dbReference type="Proteomes" id="UP000094892"/>
    </source>
</evidence>
<dbReference type="Proteomes" id="UP000094892">
    <property type="component" value="Unassembled WGS sequence"/>
</dbReference>
<proteinExistence type="predicted"/>
<protein>
    <submittedName>
        <fullName evidence="1">Uncharacterized protein</fullName>
    </submittedName>
</protein>
<dbReference type="RefSeq" id="WP_069302428.1">
    <property type="nucleotide sequence ID" value="NZ_CP185953.1"/>
</dbReference>
<dbReference type="AlphaFoldDB" id="A0A1E3KPD5"/>
<accession>A0A1E3KPD5</accession>
<reference evidence="1 2" key="1">
    <citation type="submission" date="2016-08" db="EMBL/GenBank/DDBJ databases">
        <title>Genome sequencing of Lactobacillus plantarum JSA22, isolated from fermented soybean paste.</title>
        <authorList>
            <person name="Choi H.S."/>
        </authorList>
    </citation>
    <scope>NUCLEOTIDE SEQUENCE [LARGE SCALE GENOMIC DNA]</scope>
    <source>
        <strain evidence="1 2">JSA22</strain>
    </source>
</reference>